<sequence length="168" mass="19252">MQIKSRWNKRAKEQSIEKIAGALGLISWKIATNAVLELENKGYQTDSNAHRLQIIGEFLAFLLQVADRLAFVKMETDERQRFISALAKLMVETFVDNQYDVLGEGEHQKAFIELLNQRAEDYAELSFDDGEAGFDFRRFFGEQVAAVMREKHFVSQEVMDIEGATRLA</sequence>
<comment type="caution">
    <text evidence="1">The sequence shown here is derived from an EMBL/GenBank/DDBJ whole genome shotgun (WGS) entry which is preliminary data.</text>
</comment>
<evidence type="ECO:0000313" key="2">
    <source>
        <dbReference type="Proteomes" id="UP000030428"/>
    </source>
</evidence>
<dbReference type="AlphaFoldDB" id="A0A0A6PJU0"/>
<accession>A0A0A6PJU0</accession>
<reference evidence="1 2" key="1">
    <citation type="journal article" date="2016" name="Front. Microbiol.">
        <title>Single-Cell (Meta-)Genomics of a Dimorphic Candidatus Thiomargarita nelsonii Reveals Genomic Plasticity.</title>
        <authorList>
            <person name="Flood B.E."/>
            <person name="Fliss P."/>
            <person name="Jones D.S."/>
            <person name="Dick G.J."/>
            <person name="Jain S."/>
            <person name="Kaster A.K."/>
            <person name="Winkel M."/>
            <person name="Mussmann M."/>
            <person name="Bailey J."/>
        </authorList>
    </citation>
    <scope>NUCLEOTIDE SEQUENCE [LARGE SCALE GENOMIC DNA]</scope>
    <source>
        <strain evidence="1">Hydrate Ridge</strain>
    </source>
</reference>
<keyword evidence="2" id="KW-1185">Reference proteome</keyword>
<organism evidence="1 2">
    <name type="scientific">Candidatus Thiomargarita nelsonii</name>
    <dbReference type="NCBI Taxonomy" id="1003181"/>
    <lineage>
        <taxon>Bacteria</taxon>
        <taxon>Pseudomonadati</taxon>
        <taxon>Pseudomonadota</taxon>
        <taxon>Gammaproteobacteria</taxon>
        <taxon>Thiotrichales</taxon>
        <taxon>Thiotrichaceae</taxon>
        <taxon>Thiomargarita</taxon>
    </lineage>
</organism>
<proteinExistence type="predicted"/>
<evidence type="ECO:0000313" key="1">
    <source>
        <dbReference type="EMBL" id="KHD10888.1"/>
    </source>
</evidence>
<gene>
    <name evidence="1" type="ORF">PN36_26170</name>
</gene>
<name>A0A0A6PJU0_9GAMM</name>
<dbReference type="Proteomes" id="UP000030428">
    <property type="component" value="Unassembled WGS sequence"/>
</dbReference>
<dbReference type="EMBL" id="JSZA02000152">
    <property type="protein sequence ID" value="KHD10888.1"/>
    <property type="molecule type" value="Genomic_DNA"/>
</dbReference>
<protein>
    <submittedName>
        <fullName evidence="1">Uncharacterized protein</fullName>
    </submittedName>
</protein>